<dbReference type="AlphaFoldDB" id="A0A1W9KZQ1"/>
<protein>
    <recommendedName>
        <fullName evidence="3">Response regulatory domain-containing protein</fullName>
    </recommendedName>
</protein>
<dbReference type="InterPro" id="IPR058245">
    <property type="entry name" value="NreC/VraR/RcsB-like_REC"/>
</dbReference>
<organism evidence="4 5">
    <name type="scientific">Rhodoferax ferrireducens</name>
    <dbReference type="NCBI Taxonomy" id="192843"/>
    <lineage>
        <taxon>Bacteria</taxon>
        <taxon>Pseudomonadati</taxon>
        <taxon>Pseudomonadota</taxon>
        <taxon>Betaproteobacteria</taxon>
        <taxon>Burkholderiales</taxon>
        <taxon>Comamonadaceae</taxon>
        <taxon>Rhodoferax</taxon>
    </lineage>
</organism>
<evidence type="ECO:0000259" key="3">
    <source>
        <dbReference type="PROSITE" id="PS50110"/>
    </source>
</evidence>
<dbReference type="PANTHER" id="PTHR43214:SF43">
    <property type="entry name" value="TWO-COMPONENT RESPONSE REGULATOR"/>
    <property type="match status" value="1"/>
</dbReference>
<feature type="domain" description="Response regulatory" evidence="3">
    <location>
        <begin position="16"/>
        <end position="132"/>
    </location>
</feature>
<dbReference type="InterPro" id="IPR001789">
    <property type="entry name" value="Sig_transdc_resp-reg_receiver"/>
</dbReference>
<dbReference type="CDD" id="cd17535">
    <property type="entry name" value="REC_NarL-like"/>
    <property type="match status" value="1"/>
</dbReference>
<name>A0A1W9KZQ1_9BURK</name>
<evidence type="ECO:0000313" key="4">
    <source>
        <dbReference type="EMBL" id="OQW90221.1"/>
    </source>
</evidence>
<dbReference type="InterPro" id="IPR039420">
    <property type="entry name" value="WalR-like"/>
</dbReference>
<dbReference type="EMBL" id="MTEI01000001">
    <property type="protein sequence ID" value="OQW90221.1"/>
    <property type="molecule type" value="Genomic_DNA"/>
</dbReference>
<keyword evidence="1" id="KW-0238">DNA-binding</keyword>
<gene>
    <name evidence="4" type="ORF">BWK72_03135</name>
</gene>
<dbReference type="InterPro" id="IPR011006">
    <property type="entry name" value="CheY-like_superfamily"/>
</dbReference>
<accession>A0A1W9KZQ1</accession>
<dbReference type="PANTHER" id="PTHR43214">
    <property type="entry name" value="TWO-COMPONENT RESPONSE REGULATOR"/>
    <property type="match status" value="1"/>
</dbReference>
<dbReference type="GO" id="GO:0000160">
    <property type="term" value="P:phosphorelay signal transduction system"/>
    <property type="evidence" value="ECO:0007669"/>
    <property type="project" value="InterPro"/>
</dbReference>
<dbReference type="Pfam" id="PF00072">
    <property type="entry name" value="Response_reg"/>
    <property type="match status" value="1"/>
</dbReference>
<comment type="caution">
    <text evidence="4">The sequence shown here is derived from an EMBL/GenBank/DDBJ whole genome shotgun (WGS) entry which is preliminary data.</text>
</comment>
<dbReference type="SMART" id="SM00448">
    <property type="entry name" value="REC"/>
    <property type="match status" value="1"/>
</dbReference>
<feature type="modified residue" description="4-aspartylphosphate" evidence="2">
    <location>
        <position position="67"/>
    </location>
</feature>
<dbReference type="PROSITE" id="PS50110">
    <property type="entry name" value="RESPONSE_REGULATORY"/>
    <property type="match status" value="1"/>
</dbReference>
<dbReference type="Gene3D" id="3.40.50.2300">
    <property type="match status" value="1"/>
</dbReference>
<reference evidence="4 5" key="1">
    <citation type="submission" date="2017-01" db="EMBL/GenBank/DDBJ databases">
        <title>Novel large sulfur bacteria in the metagenomes of groundwater-fed chemosynthetic microbial mats in the Lake Huron basin.</title>
        <authorList>
            <person name="Sharrar A.M."/>
            <person name="Flood B.E."/>
            <person name="Bailey J.V."/>
            <person name="Jones D.S."/>
            <person name="Biddanda B."/>
            <person name="Ruberg S.A."/>
            <person name="Marcus D.N."/>
            <person name="Dick G.J."/>
        </authorList>
    </citation>
    <scope>NUCLEOTIDE SEQUENCE [LARGE SCALE GENOMIC DNA]</scope>
    <source>
        <strain evidence="4">A7</strain>
    </source>
</reference>
<evidence type="ECO:0000256" key="2">
    <source>
        <dbReference type="PROSITE-ProRule" id="PRU00169"/>
    </source>
</evidence>
<keyword evidence="2" id="KW-0597">Phosphoprotein</keyword>
<dbReference type="SUPFAM" id="SSF52172">
    <property type="entry name" value="CheY-like"/>
    <property type="match status" value="1"/>
</dbReference>
<proteinExistence type="predicted"/>
<dbReference type="Proteomes" id="UP000192505">
    <property type="component" value="Unassembled WGS sequence"/>
</dbReference>
<sequence length="140" mass="15155">MFNHHRFALEPVMTLQIMLVDDNLTFMASVKKTLKLVPNTQVVAEAHNGQEALELAQRLQPDLMLLDIVMPGLTGLDVARAMQGWAHSPRVLFLSMHDNESYRIAAQALGALGLVGKANFVAELLPIIAGLAAPSAEVSS</sequence>
<dbReference type="GO" id="GO:0003677">
    <property type="term" value="F:DNA binding"/>
    <property type="evidence" value="ECO:0007669"/>
    <property type="project" value="UniProtKB-KW"/>
</dbReference>
<evidence type="ECO:0000256" key="1">
    <source>
        <dbReference type="ARBA" id="ARBA00023125"/>
    </source>
</evidence>
<evidence type="ECO:0000313" key="5">
    <source>
        <dbReference type="Proteomes" id="UP000192505"/>
    </source>
</evidence>